<dbReference type="AlphaFoldDB" id="A0A8S2SG37"/>
<evidence type="ECO:0000313" key="1">
    <source>
        <dbReference type="EMBL" id="CAF4219130.1"/>
    </source>
</evidence>
<proteinExistence type="predicted"/>
<evidence type="ECO:0000313" key="2">
    <source>
        <dbReference type="EMBL" id="CAF4343366.1"/>
    </source>
</evidence>
<accession>A0A8S2SG37</accession>
<dbReference type="Proteomes" id="UP000681967">
    <property type="component" value="Unassembled WGS sequence"/>
</dbReference>
<dbReference type="Proteomes" id="UP000681720">
    <property type="component" value="Unassembled WGS sequence"/>
</dbReference>
<gene>
    <name evidence="1" type="ORF">BYL167_LOCUS24308</name>
    <name evidence="2" type="ORF">GIL414_LOCUS27643</name>
</gene>
<dbReference type="InterPro" id="IPR036895">
    <property type="entry name" value="Uracil-DNA_glycosylase-like_sf"/>
</dbReference>
<dbReference type="SUPFAM" id="SSF52141">
    <property type="entry name" value="Uracil-DNA glycosylase-like"/>
    <property type="match status" value="1"/>
</dbReference>
<evidence type="ECO:0000313" key="3">
    <source>
        <dbReference type="Proteomes" id="UP000681967"/>
    </source>
</evidence>
<comment type="caution">
    <text evidence="1">The sequence shown here is derived from an EMBL/GenBank/DDBJ whole genome shotgun (WGS) entry which is preliminary data.</text>
</comment>
<organism evidence="1 3">
    <name type="scientific">Rotaria magnacalcarata</name>
    <dbReference type="NCBI Taxonomy" id="392030"/>
    <lineage>
        <taxon>Eukaryota</taxon>
        <taxon>Metazoa</taxon>
        <taxon>Spiralia</taxon>
        <taxon>Gnathifera</taxon>
        <taxon>Rotifera</taxon>
        <taxon>Eurotatoria</taxon>
        <taxon>Bdelloidea</taxon>
        <taxon>Philodinida</taxon>
        <taxon>Philodinidae</taxon>
        <taxon>Rotaria</taxon>
    </lineage>
</organism>
<name>A0A8S2SG37_9BILA</name>
<reference evidence="1" key="1">
    <citation type="submission" date="2021-02" db="EMBL/GenBank/DDBJ databases">
        <authorList>
            <person name="Nowell W R."/>
        </authorList>
    </citation>
    <scope>NUCLEOTIDE SEQUENCE</scope>
</reference>
<protein>
    <recommendedName>
        <fullName evidence="4">Uracil-DNA glycosylase</fullName>
    </recommendedName>
</protein>
<dbReference type="EMBL" id="CAJOBJ010044499">
    <property type="protein sequence ID" value="CAF4343366.1"/>
    <property type="molecule type" value="Genomic_DNA"/>
</dbReference>
<evidence type="ECO:0008006" key="4">
    <source>
        <dbReference type="Google" id="ProtNLM"/>
    </source>
</evidence>
<dbReference type="Gene3D" id="3.40.470.10">
    <property type="entry name" value="Uracil-DNA glycosylase-like domain"/>
    <property type="match status" value="1"/>
</dbReference>
<feature type="non-terminal residue" evidence="1">
    <location>
        <position position="1"/>
    </location>
</feature>
<sequence>PLSAYNGFMGCKHFSKANTYLKAAGLPEIDWSYLPSEDEFPLD</sequence>
<dbReference type="EMBL" id="CAJOBH010020608">
    <property type="protein sequence ID" value="CAF4219130.1"/>
    <property type="molecule type" value="Genomic_DNA"/>
</dbReference>